<accession>F3ZRT4</accession>
<dbReference type="EMBL" id="CM001167">
    <property type="protein sequence ID" value="EGJ72023.1"/>
    <property type="molecule type" value="Genomic_DNA"/>
</dbReference>
<name>F3ZRT4_9BACE</name>
<proteinExistence type="predicted"/>
<dbReference type="HOGENOM" id="CLU_1514940_0_0_10"/>
<reference evidence="1 2" key="1">
    <citation type="journal article" date="2011" name="Stand. Genomic Sci.">
        <title>Non-contiguous finished genome sequence of Bacteroides coprosuis type strain (PC139).</title>
        <authorList>
            <person name="Land M."/>
            <person name="Held B."/>
            <person name="Gronow S."/>
            <person name="Abt B."/>
            <person name="Lucas S."/>
            <person name="Del Rio T.G."/>
            <person name="Nolan M."/>
            <person name="Tice H."/>
            <person name="Cheng J.F."/>
            <person name="Pitluck S."/>
            <person name="Liolios K."/>
            <person name="Pagani I."/>
            <person name="Ivanova N."/>
            <person name="Mavromatis K."/>
            <person name="Mikhailova N."/>
            <person name="Pati A."/>
            <person name="Tapia R."/>
            <person name="Han C."/>
            <person name="Goodwin L."/>
            <person name="Chen A."/>
            <person name="Palaniappan K."/>
            <person name="Hauser L."/>
            <person name="Brambilla E.M."/>
            <person name="Rohde M."/>
            <person name="Goker M."/>
            <person name="Detter J.C."/>
            <person name="Woyke T."/>
            <person name="Bristow J."/>
            <person name="Eisen J.A."/>
            <person name="Markowitz V."/>
            <person name="Hugenholtz P."/>
            <person name="Kyrpides N.C."/>
            <person name="Klenk H.P."/>
            <person name="Lapidus A."/>
        </authorList>
    </citation>
    <scope>NUCLEOTIDE SEQUENCE [LARGE SCALE GENOMIC DNA]</scope>
    <source>
        <strain evidence="1 2">DSM 18011</strain>
    </source>
</reference>
<dbReference type="Proteomes" id="UP000018439">
    <property type="component" value="Chromosome"/>
</dbReference>
<sequence>MKNKNHIILWLQNDTKDQVGTMTFDGRPLPKGSTIVSKCSRLIALGILTGKPLYREKDLQLYQNESGYTICGTYIDTDITHRKLSFMTYIHDVYDIHKAIDTLRNASEDFDRTFHAMDAEKLSKSVANYHIRIAIKYSVFSQIIALLLTLAWTHHSNKKQERKRIVQEEADAKDDFY</sequence>
<evidence type="ECO:0000313" key="1">
    <source>
        <dbReference type="EMBL" id="EGJ72023.1"/>
    </source>
</evidence>
<dbReference type="AlphaFoldDB" id="F3ZRT4"/>
<evidence type="ECO:0000313" key="2">
    <source>
        <dbReference type="Proteomes" id="UP000018439"/>
    </source>
</evidence>
<gene>
    <name evidence="1" type="ORF">Bcop_1835</name>
</gene>
<protein>
    <submittedName>
        <fullName evidence="1">Uncharacterized protein</fullName>
    </submittedName>
</protein>
<keyword evidence="2" id="KW-1185">Reference proteome</keyword>
<organism evidence="1 2">
    <name type="scientific">Bacteroides coprosuis DSM 18011</name>
    <dbReference type="NCBI Taxonomy" id="679937"/>
    <lineage>
        <taxon>Bacteria</taxon>
        <taxon>Pseudomonadati</taxon>
        <taxon>Bacteroidota</taxon>
        <taxon>Bacteroidia</taxon>
        <taxon>Bacteroidales</taxon>
        <taxon>Bacteroidaceae</taxon>
        <taxon>Bacteroides</taxon>
    </lineage>
</organism>